<dbReference type="AlphaFoldDB" id="A0A6G0Y018"/>
<feature type="domain" description="Transposable element P transposase-like GTP-binding insertion" evidence="1">
    <location>
        <begin position="50"/>
        <end position="146"/>
    </location>
</feature>
<name>A0A6G0Y018_APHCR</name>
<feature type="non-terminal residue" evidence="2">
    <location>
        <position position="1"/>
    </location>
</feature>
<evidence type="ECO:0000313" key="3">
    <source>
        <dbReference type="Proteomes" id="UP000478052"/>
    </source>
</evidence>
<dbReference type="Pfam" id="PF21788">
    <property type="entry name" value="TNP-like_GBD"/>
    <property type="match status" value="1"/>
</dbReference>
<protein>
    <recommendedName>
        <fullName evidence="1">Transposable element P transposase-like GTP-binding insertion domain-containing protein</fullName>
    </recommendedName>
</protein>
<evidence type="ECO:0000313" key="2">
    <source>
        <dbReference type="EMBL" id="KAF0746743.1"/>
    </source>
</evidence>
<dbReference type="EMBL" id="VUJU01007094">
    <property type="protein sequence ID" value="KAF0746743.1"/>
    <property type="molecule type" value="Genomic_DNA"/>
</dbReference>
<organism evidence="2 3">
    <name type="scientific">Aphis craccivora</name>
    <name type="common">Cowpea aphid</name>
    <dbReference type="NCBI Taxonomy" id="307492"/>
    <lineage>
        <taxon>Eukaryota</taxon>
        <taxon>Metazoa</taxon>
        <taxon>Ecdysozoa</taxon>
        <taxon>Arthropoda</taxon>
        <taxon>Hexapoda</taxon>
        <taxon>Insecta</taxon>
        <taxon>Pterygota</taxon>
        <taxon>Neoptera</taxon>
        <taxon>Paraneoptera</taxon>
        <taxon>Hemiptera</taxon>
        <taxon>Sternorrhyncha</taxon>
        <taxon>Aphidomorpha</taxon>
        <taxon>Aphidoidea</taxon>
        <taxon>Aphididae</taxon>
        <taxon>Aphidini</taxon>
        <taxon>Aphis</taxon>
        <taxon>Aphis</taxon>
    </lineage>
</organism>
<dbReference type="Proteomes" id="UP000478052">
    <property type="component" value="Unassembled WGS sequence"/>
</dbReference>
<dbReference type="OrthoDB" id="6759522at2759"/>
<evidence type="ECO:0000259" key="1">
    <source>
        <dbReference type="Pfam" id="PF21788"/>
    </source>
</evidence>
<sequence length="185" mass="21850">NIKNSVLHPCDSERKLYFLPDVPHLFKNIKQAIINDKVITIPDNVVKEYNLTSNTVDCKHIEELRKHQNEFELKLFHKLNLEDIQKPNYFDKMKVSKATSVINMDVAASLSYLVDNEDYHSSYKTTAWFIRQVAKWFTLMSSRNPVVGLSKLNPEKYMETLQFLNKFMDLFRNIKIGYKKTWKPC</sequence>
<reference evidence="2 3" key="1">
    <citation type="submission" date="2019-08" db="EMBL/GenBank/DDBJ databases">
        <title>Whole genome of Aphis craccivora.</title>
        <authorList>
            <person name="Voronova N.V."/>
            <person name="Shulinski R.S."/>
            <person name="Bandarenka Y.V."/>
            <person name="Zhorov D.G."/>
            <person name="Warner D."/>
        </authorList>
    </citation>
    <scope>NUCLEOTIDE SEQUENCE [LARGE SCALE GENOMIC DNA]</scope>
    <source>
        <strain evidence="2">180601</strain>
        <tissue evidence="2">Whole Body</tissue>
    </source>
</reference>
<comment type="caution">
    <text evidence="2">The sequence shown here is derived from an EMBL/GenBank/DDBJ whole genome shotgun (WGS) entry which is preliminary data.</text>
</comment>
<feature type="non-terminal residue" evidence="2">
    <location>
        <position position="185"/>
    </location>
</feature>
<keyword evidence="3" id="KW-1185">Reference proteome</keyword>
<dbReference type="InterPro" id="IPR048366">
    <property type="entry name" value="TNP-like_GBD"/>
</dbReference>
<gene>
    <name evidence="2" type="ORF">FWK35_00015291</name>
</gene>
<accession>A0A6G0Y018</accession>
<proteinExistence type="predicted"/>